<dbReference type="EMBL" id="CP020472">
    <property type="protein sequence ID" value="ARD22904.1"/>
    <property type="molecule type" value="Genomic_DNA"/>
</dbReference>
<dbReference type="PANTHER" id="PTHR43155:SF2">
    <property type="entry name" value="CYCLIC DI-GMP PHOSPHODIESTERASE PA4108"/>
    <property type="match status" value="1"/>
</dbReference>
<dbReference type="SUPFAM" id="SSF109604">
    <property type="entry name" value="HD-domain/PDEase-like"/>
    <property type="match status" value="1"/>
</dbReference>
<dbReference type="PANTHER" id="PTHR43155">
    <property type="entry name" value="CYCLIC DI-GMP PHOSPHODIESTERASE PA4108-RELATED"/>
    <property type="match status" value="1"/>
</dbReference>
<organism evidence="2 3">
    <name type="scientific">Shewanella japonica</name>
    <dbReference type="NCBI Taxonomy" id="93973"/>
    <lineage>
        <taxon>Bacteria</taxon>
        <taxon>Pseudomonadati</taxon>
        <taxon>Pseudomonadota</taxon>
        <taxon>Gammaproteobacteria</taxon>
        <taxon>Alteromonadales</taxon>
        <taxon>Shewanellaceae</taxon>
        <taxon>Shewanella</taxon>
    </lineage>
</organism>
<evidence type="ECO:0000313" key="3">
    <source>
        <dbReference type="Proteomes" id="UP000191820"/>
    </source>
</evidence>
<dbReference type="InterPro" id="IPR037522">
    <property type="entry name" value="HD_GYP_dom"/>
</dbReference>
<evidence type="ECO:0000313" key="2">
    <source>
        <dbReference type="EMBL" id="ARD22904.1"/>
    </source>
</evidence>
<dbReference type="CDD" id="cd00077">
    <property type="entry name" value="HDc"/>
    <property type="match status" value="1"/>
</dbReference>
<proteinExistence type="predicted"/>
<feature type="domain" description="HD-GYP" evidence="1">
    <location>
        <begin position="133"/>
        <end position="329"/>
    </location>
</feature>
<name>A0ABM6JKV2_9GAMM</name>
<dbReference type="InterPro" id="IPR006675">
    <property type="entry name" value="HDIG_dom"/>
</dbReference>
<dbReference type="NCBIfam" id="TIGR00277">
    <property type="entry name" value="HDIG"/>
    <property type="match status" value="1"/>
</dbReference>
<dbReference type="Pfam" id="PF11871">
    <property type="entry name" value="DUF3391"/>
    <property type="match status" value="1"/>
</dbReference>
<gene>
    <name evidence="2" type="ORF">SJ2017_2615</name>
</gene>
<keyword evidence="3" id="KW-1185">Reference proteome</keyword>
<evidence type="ECO:0000259" key="1">
    <source>
        <dbReference type="PROSITE" id="PS51832"/>
    </source>
</evidence>
<protein>
    <submittedName>
        <fullName evidence="2">Phosphohydrolase</fullName>
    </submittedName>
</protein>
<reference evidence="2 3" key="1">
    <citation type="submission" date="2017-03" db="EMBL/GenBank/DDBJ databases">
        <title>Genome sequencing of Shewanella japonica KCTC 22435.</title>
        <authorList>
            <person name="Kim K.M."/>
        </authorList>
    </citation>
    <scope>NUCLEOTIDE SEQUENCE [LARGE SCALE GENOMIC DNA]</scope>
    <source>
        <strain evidence="2 3">KCTC 22435</strain>
    </source>
</reference>
<dbReference type="InterPro" id="IPR003607">
    <property type="entry name" value="HD/PDEase_dom"/>
</dbReference>
<sequence>MSKTEPINIPLSQIVVGLTVKLPLSWFNNPFFRNKVPVTSQAEIELINSLDISYVTVISGMHLLADDEPEEVVEAIEPVVEFDIQGAIRKSIRSSQQRFNKAASDLRPAFSKVVSDAEVSYRESASVVEQLMTHLTETQHPEFVLVTSVDKEPSMTQHSVSVAVLSMMMAKSLGLTPTELRDIALGCVFHDIGKLKIPDAIRRKRTDLTSVEINYQKTHPNLGYEMLNRSGLFPAPMLNIVLHHHEFIDGSGYPDKLSGKKIPALTQIVALANDYAGLLLKTGSPQVALGTLFKTRVGKHAKEYIEILVKVLGIYPPGSVVKLSDGHFAKVIMTSRQSKLPQVYSCNERGGQSAIRCLTDEGVSIVETVKIDTLPEKVIDTLQAKSPVCFYVSHIED</sequence>
<dbReference type="SMART" id="SM00471">
    <property type="entry name" value="HDc"/>
    <property type="match status" value="1"/>
</dbReference>
<dbReference type="Pfam" id="PF13487">
    <property type="entry name" value="HD_5"/>
    <property type="match status" value="1"/>
</dbReference>
<dbReference type="Gene3D" id="1.10.3210.10">
    <property type="entry name" value="Hypothetical protein af1432"/>
    <property type="match status" value="1"/>
</dbReference>
<dbReference type="Proteomes" id="UP000191820">
    <property type="component" value="Chromosome"/>
</dbReference>
<accession>A0ABM6JKV2</accession>
<dbReference type="InterPro" id="IPR021812">
    <property type="entry name" value="DUF3391"/>
</dbReference>
<dbReference type="PROSITE" id="PS51832">
    <property type="entry name" value="HD_GYP"/>
    <property type="match status" value="1"/>
</dbReference>
<dbReference type="RefSeq" id="WP_055024698.1">
    <property type="nucleotide sequence ID" value="NZ_CANMJJ010000011.1"/>
</dbReference>